<dbReference type="STRING" id="1324314.BVG16_21425"/>
<dbReference type="SUPFAM" id="SSF55383">
    <property type="entry name" value="Copper amine oxidase, domain N"/>
    <property type="match status" value="1"/>
</dbReference>
<dbReference type="InterPro" id="IPR036582">
    <property type="entry name" value="Mao_N_sf"/>
</dbReference>
<feature type="chain" id="PRO_5012662102" description="Copper amine oxidase-like N-terminal domain-containing protein" evidence="1">
    <location>
        <begin position="27"/>
        <end position="390"/>
    </location>
</feature>
<evidence type="ECO:0000313" key="3">
    <source>
        <dbReference type="EMBL" id="OPA75170.1"/>
    </source>
</evidence>
<dbReference type="Proteomes" id="UP000190188">
    <property type="component" value="Unassembled WGS sequence"/>
</dbReference>
<accession>A0A1T2X5P1</accession>
<keyword evidence="1" id="KW-0732">Signal</keyword>
<feature type="signal peptide" evidence="1">
    <location>
        <begin position="1"/>
        <end position="26"/>
    </location>
</feature>
<proteinExistence type="predicted"/>
<sequence length="390" mass="42899">MMDLKARWIATALFAALLAVPAVAQAGGTAYYRFSWDQGGESSGSAVVKNGTTYISASVMESAGMSITWDKAHQRAEMIGYGKKAAVRIGSKTGVIDGRLVDVGAAPYENKNELFVPARFIVQTLEGNSLTWDAEHQLISAAGLHTYPGASQTYAGMTYSVVKNTGELFVTDKNGIQTKIANLGSELYDGVTFDFRKTPGGLLFLTIGDNYGEPHINNHLFYLILKDGSVIRQSDVKYWQRYEQNVTQFGNELLLTDGKTLRFIEDGTGVVKSTLDLVKFGGEDDNYFIEGGDDDFLLIRANGSGLLKLVERSSQQTVILYDKLLGAADIQYAESNDAPYRGDYLKYAKREENILYFRNNSPIAKDTNLYSYTLHIKVEEKGPDLSPSGN</sequence>
<protein>
    <recommendedName>
        <fullName evidence="2">Copper amine oxidase-like N-terminal domain-containing protein</fullName>
    </recommendedName>
</protein>
<gene>
    <name evidence="3" type="ORF">BVG16_21425</name>
</gene>
<evidence type="ECO:0000256" key="1">
    <source>
        <dbReference type="SAM" id="SignalP"/>
    </source>
</evidence>
<dbReference type="AlphaFoldDB" id="A0A1T2X5P1"/>
<comment type="caution">
    <text evidence="3">The sequence shown here is derived from an EMBL/GenBank/DDBJ whole genome shotgun (WGS) entry which is preliminary data.</text>
</comment>
<dbReference type="Pfam" id="PF07833">
    <property type="entry name" value="Cu_amine_oxidN1"/>
    <property type="match status" value="1"/>
</dbReference>
<dbReference type="EMBL" id="MSZX01000009">
    <property type="protein sequence ID" value="OPA75170.1"/>
    <property type="molecule type" value="Genomic_DNA"/>
</dbReference>
<dbReference type="Gene3D" id="3.30.457.10">
    <property type="entry name" value="Copper amine oxidase-like, N-terminal domain"/>
    <property type="match status" value="1"/>
</dbReference>
<reference evidence="3 4" key="1">
    <citation type="submission" date="2017-01" db="EMBL/GenBank/DDBJ databases">
        <title>Genome analysis of Paenibacillus selenitrireducens ES3-24.</title>
        <authorList>
            <person name="Xu D."/>
            <person name="Yao R."/>
            <person name="Zheng S."/>
        </authorList>
    </citation>
    <scope>NUCLEOTIDE SEQUENCE [LARGE SCALE GENOMIC DNA]</scope>
    <source>
        <strain evidence="3 4">ES3-24</strain>
    </source>
</reference>
<feature type="domain" description="Copper amine oxidase-like N-terminal" evidence="2">
    <location>
        <begin position="43"/>
        <end position="138"/>
    </location>
</feature>
<keyword evidence="4" id="KW-1185">Reference proteome</keyword>
<name>A0A1T2X5P1_9BACL</name>
<organism evidence="3 4">
    <name type="scientific">Paenibacillus selenitireducens</name>
    <dbReference type="NCBI Taxonomy" id="1324314"/>
    <lineage>
        <taxon>Bacteria</taxon>
        <taxon>Bacillati</taxon>
        <taxon>Bacillota</taxon>
        <taxon>Bacilli</taxon>
        <taxon>Bacillales</taxon>
        <taxon>Paenibacillaceae</taxon>
        <taxon>Paenibacillus</taxon>
    </lineage>
</organism>
<evidence type="ECO:0000259" key="2">
    <source>
        <dbReference type="Pfam" id="PF07833"/>
    </source>
</evidence>
<evidence type="ECO:0000313" key="4">
    <source>
        <dbReference type="Proteomes" id="UP000190188"/>
    </source>
</evidence>
<dbReference type="InterPro" id="IPR012854">
    <property type="entry name" value="Cu_amine_oxidase-like_N"/>
</dbReference>